<dbReference type="Pfam" id="PF00134">
    <property type="entry name" value="Cyclin_N"/>
    <property type="match status" value="1"/>
</dbReference>
<reference evidence="2" key="1">
    <citation type="submission" date="2022-10" db="EMBL/GenBank/DDBJ databases">
        <title>Adaptive evolution leads to modifications in subtelomeric GC content in a zoonotic Cryptosporidium species.</title>
        <authorList>
            <person name="Li J."/>
            <person name="Feng Y."/>
            <person name="Xiao L."/>
        </authorList>
    </citation>
    <scope>NUCLEOTIDE SEQUENCE</scope>
    <source>
        <strain evidence="2">25894</strain>
    </source>
</reference>
<dbReference type="EMBL" id="JAPCXB010000026">
    <property type="protein sequence ID" value="KAJ1614168.1"/>
    <property type="molecule type" value="Genomic_DNA"/>
</dbReference>
<dbReference type="InterPro" id="IPR006671">
    <property type="entry name" value="Cyclin_N"/>
</dbReference>
<gene>
    <name evidence="2" type="ORF">OJ252_786</name>
</gene>
<accession>A0ABQ8PAC3</accession>
<comment type="caution">
    <text evidence="2">The sequence shown here is derived from an EMBL/GenBank/DDBJ whole genome shotgun (WGS) entry which is preliminary data.</text>
</comment>
<evidence type="ECO:0000313" key="3">
    <source>
        <dbReference type="Proteomes" id="UP001071777"/>
    </source>
</evidence>
<evidence type="ECO:0000259" key="1">
    <source>
        <dbReference type="Pfam" id="PF00134"/>
    </source>
</evidence>
<feature type="domain" description="Cyclin N-terminal" evidence="1">
    <location>
        <begin position="35"/>
        <end position="159"/>
    </location>
</feature>
<dbReference type="Proteomes" id="UP001071777">
    <property type="component" value="Unassembled WGS sequence"/>
</dbReference>
<dbReference type="Gene3D" id="1.10.472.10">
    <property type="entry name" value="Cyclin-like"/>
    <property type="match status" value="1"/>
</dbReference>
<dbReference type="PANTHER" id="PTHR10026">
    <property type="entry name" value="CYCLIN"/>
    <property type="match status" value="1"/>
</dbReference>
<name>A0ABQ8PAC3_9CRYT</name>
<evidence type="ECO:0000313" key="2">
    <source>
        <dbReference type="EMBL" id="KAJ1614168.1"/>
    </source>
</evidence>
<organism evidence="2 3">
    <name type="scientific">Cryptosporidium canis</name>
    <dbReference type="NCBI Taxonomy" id="195482"/>
    <lineage>
        <taxon>Eukaryota</taxon>
        <taxon>Sar</taxon>
        <taxon>Alveolata</taxon>
        <taxon>Apicomplexa</taxon>
        <taxon>Conoidasida</taxon>
        <taxon>Coccidia</taxon>
        <taxon>Eucoccidiorida</taxon>
        <taxon>Eimeriorina</taxon>
        <taxon>Cryptosporidiidae</taxon>
        <taxon>Cryptosporidium</taxon>
    </lineage>
</organism>
<dbReference type="SUPFAM" id="SSF47954">
    <property type="entry name" value="Cyclin-like"/>
    <property type="match status" value="1"/>
</dbReference>
<keyword evidence="3" id="KW-1185">Reference proteome</keyword>
<proteinExistence type="predicted"/>
<protein>
    <submittedName>
        <fullName evidence="2">Divergent membrane protein</fullName>
    </submittedName>
</protein>
<dbReference type="InterPro" id="IPR036915">
    <property type="entry name" value="Cyclin-like_sf"/>
</dbReference>
<dbReference type="InterPro" id="IPR043198">
    <property type="entry name" value="Cyclin/Ssn8"/>
</dbReference>
<sequence>MNENPASKPELWQLTRNSSGYRELLLGTSKLAAVLCMNLKLSPGTTLTSFHYIYKFWSKFEILETDRKFIAAAAVLLSWKVREDTEPTRSSRKLPELSRFLYRIIKANSLSQASNSPAPIELSSSFWIYKDSGREYTYYTEQIKNYEYALLRAINFDLSPIELPFSHIEMFTRILLYSPRLNQLSDREEGEDDEKEFEDLRMFRLLASSISLDLYRLPNVCMQYCALEISLCSVWYAGLLLSMPFAYRDASRPNNSWISKVCPEANVERVLQCMDECSKVLLWLINSDSA</sequence>